<dbReference type="InterPro" id="IPR002305">
    <property type="entry name" value="aa-tRNA-synth_Ic"/>
</dbReference>
<sequence>MRERIFSGIQPSGVIHIGNYHGAIKNWVKLIDEYECIFCVVDYHAITVQYSTEEFRGRILEAAKTLIAVGIDPERCTLFVQSRVPEHTELTWIFNAVTPVSDLKRMTQYKDKRQQSADNINTGLLTYPILMASDILLYKTNAVPVGEDQVQHLEFTRELARRFNSRFGSTFPEPKTLLGETVRIKGLDGNAKMSKSLNNYIALMEGKDEIWNKLRVAVTDPARKRKTDPGNPFICNIFSLHKLFSSDDEINTVENGCKTAGIGCIECKQILSKNMNIALSPFREKKKELDNNRDYVLDVLEEGRKFCSAIASETMKEVREKIGVIY</sequence>
<protein>
    <recommendedName>
        <fullName evidence="3">tryptophan--tRNA ligase</fullName>
        <ecNumber evidence="3">6.1.1.2</ecNumber>
    </recommendedName>
</protein>
<comment type="caution">
    <text evidence="10">The sequence shown here is derived from an EMBL/GenBank/DDBJ whole genome shotgun (WGS) entry which is preliminary data.</text>
</comment>
<dbReference type="InterPro" id="IPR014729">
    <property type="entry name" value="Rossmann-like_a/b/a_fold"/>
</dbReference>
<dbReference type="PANTHER" id="PTHR43766">
    <property type="entry name" value="TRYPTOPHAN--TRNA LIGASE, MITOCHONDRIAL"/>
    <property type="match status" value="1"/>
</dbReference>
<evidence type="ECO:0000256" key="4">
    <source>
        <dbReference type="ARBA" id="ARBA00022598"/>
    </source>
</evidence>
<keyword evidence="6" id="KW-0067">ATP-binding</keyword>
<dbReference type="EMBL" id="LAZR01035545">
    <property type="protein sequence ID" value="KKL27221.1"/>
    <property type="molecule type" value="Genomic_DNA"/>
</dbReference>
<dbReference type="InterPro" id="IPR024109">
    <property type="entry name" value="Trp-tRNA-ligase_bac-type"/>
</dbReference>
<dbReference type="Pfam" id="PF00579">
    <property type="entry name" value="tRNA-synt_1b"/>
    <property type="match status" value="1"/>
</dbReference>
<evidence type="ECO:0000256" key="8">
    <source>
        <dbReference type="ARBA" id="ARBA00023146"/>
    </source>
</evidence>
<dbReference type="GO" id="GO:0006436">
    <property type="term" value="P:tryptophanyl-tRNA aminoacylation"/>
    <property type="evidence" value="ECO:0007669"/>
    <property type="project" value="InterPro"/>
</dbReference>
<dbReference type="GO" id="GO:0005829">
    <property type="term" value="C:cytosol"/>
    <property type="evidence" value="ECO:0007669"/>
    <property type="project" value="TreeGrafter"/>
</dbReference>
<dbReference type="HAMAP" id="MF_00140_B">
    <property type="entry name" value="Trp_tRNA_synth_B"/>
    <property type="match status" value="1"/>
</dbReference>
<dbReference type="Gene3D" id="1.10.240.10">
    <property type="entry name" value="Tyrosyl-Transfer RNA Synthetase"/>
    <property type="match status" value="1"/>
</dbReference>
<dbReference type="GO" id="GO:0005739">
    <property type="term" value="C:mitochondrion"/>
    <property type="evidence" value="ECO:0007669"/>
    <property type="project" value="UniProtKB-SubCell"/>
</dbReference>
<keyword evidence="4" id="KW-0436">Ligase</keyword>
<comment type="subcellular location">
    <subcellularLocation>
        <location evidence="1">Mitochondrion</location>
    </subcellularLocation>
</comment>
<dbReference type="EC" id="6.1.1.2" evidence="3"/>
<dbReference type="InterPro" id="IPR050203">
    <property type="entry name" value="Trp-tRNA_synthetase"/>
</dbReference>
<evidence type="ECO:0000256" key="2">
    <source>
        <dbReference type="ARBA" id="ARBA00005594"/>
    </source>
</evidence>
<dbReference type="SUPFAM" id="SSF52374">
    <property type="entry name" value="Nucleotidylyl transferase"/>
    <property type="match status" value="1"/>
</dbReference>
<comment type="catalytic activity">
    <reaction evidence="9">
        <text>tRNA(Trp) + L-tryptophan + ATP = L-tryptophyl-tRNA(Trp) + AMP + diphosphate + H(+)</text>
        <dbReference type="Rhea" id="RHEA:24080"/>
        <dbReference type="Rhea" id="RHEA-COMP:9671"/>
        <dbReference type="Rhea" id="RHEA-COMP:9705"/>
        <dbReference type="ChEBI" id="CHEBI:15378"/>
        <dbReference type="ChEBI" id="CHEBI:30616"/>
        <dbReference type="ChEBI" id="CHEBI:33019"/>
        <dbReference type="ChEBI" id="CHEBI:57912"/>
        <dbReference type="ChEBI" id="CHEBI:78442"/>
        <dbReference type="ChEBI" id="CHEBI:78535"/>
        <dbReference type="ChEBI" id="CHEBI:456215"/>
        <dbReference type="EC" id="6.1.1.2"/>
    </reaction>
</comment>
<gene>
    <name evidence="10" type="ORF">LCGC14_2387350</name>
</gene>
<dbReference type="InterPro" id="IPR002306">
    <property type="entry name" value="Trp-tRNA-ligase"/>
</dbReference>
<dbReference type="AlphaFoldDB" id="A0A0F9EBJ9"/>
<keyword evidence="8" id="KW-0030">Aminoacyl-tRNA synthetase</keyword>
<evidence type="ECO:0000256" key="3">
    <source>
        <dbReference type="ARBA" id="ARBA00013161"/>
    </source>
</evidence>
<evidence type="ECO:0000256" key="9">
    <source>
        <dbReference type="ARBA" id="ARBA00049929"/>
    </source>
</evidence>
<dbReference type="PANTHER" id="PTHR43766:SF1">
    <property type="entry name" value="TRYPTOPHAN--TRNA LIGASE, MITOCHONDRIAL"/>
    <property type="match status" value="1"/>
</dbReference>
<comment type="similarity">
    <text evidence="2">Belongs to the class-I aminoacyl-tRNA synthetase family.</text>
</comment>
<keyword evidence="5" id="KW-0547">Nucleotide-binding</keyword>
<evidence type="ECO:0000256" key="1">
    <source>
        <dbReference type="ARBA" id="ARBA00004173"/>
    </source>
</evidence>
<dbReference type="CDD" id="cd00806">
    <property type="entry name" value="TrpRS_core"/>
    <property type="match status" value="1"/>
</dbReference>
<organism evidence="10">
    <name type="scientific">marine sediment metagenome</name>
    <dbReference type="NCBI Taxonomy" id="412755"/>
    <lineage>
        <taxon>unclassified sequences</taxon>
        <taxon>metagenomes</taxon>
        <taxon>ecological metagenomes</taxon>
    </lineage>
</organism>
<evidence type="ECO:0000256" key="7">
    <source>
        <dbReference type="ARBA" id="ARBA00022917"/>
    </source>
</evidence>
<dbReference type="NCBIfam" id="TIGR00233">
    <property type="entry name" value="trpS"/>
    <property type="match status" value="1"/>
</dbReference>
<proteinExistence type="inferred from homology"/>
<name>A0A0F9EBJ9_9ZZZZ</name>
<dbReference type="InterPro" id="IPR001412">
    <property type="entry name" value="aa-tRNA-synth_I_CS"/>
</dbReference>
<dbReference type="FunFam" id="1.10.240.10:FF:000005">
    <property type="entry name" value="Tryptophan--tRNA ligase"/>
    <property type="match status" value="1"/>
</dbReference>
<dbReference type="GO" id="GO:0005524">
    <property type="term" value="F:ATP binding"/>
    <property type="evidence" value="ECO:0007669"/>
    <property type="project" value="UniProtKB-KW"/>
</dbReference>
<evidence type="ECO:0000313" key="10">
    <source>
        <dbReference type="EMBL" id="KKL27221.1"/>
    </source>
</evidence>
<dbReference type="PROSITE" id="PS00178">
    <property type="entry name" value="AA_TRNA_LIGASE_I"/>
    <property type="match status" value="1"/>
</dbReference>
<accession>A0A0F9EBJ9</accession>
<dbReference type="Gene3D" id="3.40.50.620">
    <property type="entry name" value="HUPs"/>
    <property type="match status" value="1"/>
</dbReference>
<dbReference type="PRINTS" id="PR01039">
    <property type="entry name" value="TRNASYNTHTRP"/>
</dbReference>
<evidence type="ECO:0000256" key="6">
    <source>
        <dbReference type="ARBA" id="ARBA00022840"/>
    </source>
</evidence>
<dbReference type="GO" id="GO:0004830">
    <property type="term" value="F:tryptophan-tRNA ligase activity"/>
    <property type="evidence" value="ECO:0007669"/>
    <property type="project" value="UniProtKB-EC"/>
</dbReference>
<evidence type="ECO:0000256" key="5">
    <source>
        <dbReference type="ARBA" id="ARBA00022741"/>
    </source>
</evidence>
<keyword evidence="7" id="KW-0648">Protein biosynthesis</keyword>
<reference evidence="10" key="1">
    <citation type="journal article" date="2015" name="Nature">
        <title>Complex archaea that bridge the gap between prokaryotes and eukaryotes.</title>
        <authorList>
            <person name="Spang A."/>
            <person name="Saw J.H."/>
            <person name="Jorgensen S.L."/>
            <person name="Zaremba-Niedzwiedzka K."/>
            <person name="Martijn J."/>
            <person name="Lind A.E."/>
            <person name="van Eijk R."/>
            <person name="Schleper C."/>
            <person name="Guy L."/>
            <person name="Ettema T.J."/>
        </authorList>
    </citation>
    <scope>NUCLEOTIDE SEQUENCE</scope>
</reference>